<dbReference type="EMBL" id="QGHF01000011">
    <property type="protein sequence ID" value="PWK94269.1"/>
    <property type="molecule type" value="Genomic_DNA"/>
</dbReference>
<accession>A0A2V2BCT2</accession>
<comment type="caution">
    <text evidence="1">The sequence shown here is derived from an EMBL/GenBank/DDBJ whole genome shotgun (WGS) entry which is preliminary data.</text>
</comment>
<protein>
    <submittedName>
        <fullName evidence="1">Uncharacterized protein</fullName>
    </submittedName>
</protein>
<reference evidence="1 2" key="1">
    <citation type="submission" date="2018-05" db="EMBL/GenBank/DDBJ databases">
        <title>Genomic Encyclopedia of Type Strains, Phase IV (KMG-V): Genome sequencing to study the core and pangenomes of soil and plant-associated prokaryotes.</title>
        <authorList>
            <person name="Whitman W."/>
        </authorList>
    </citation>
    <scope>NUCLEOTIDE SEQUENCE [LARGE SCALE GENOMIC DNA]</scope>
    <source>
        <strain evidence="1 2">PNA 200-10</strain>
    </source>
</reference>
<gene>
    <name evidence="1" type="ORF">C7431_1114</name>
</gene>
<sequence length="219" mass="25419">MNVRYLYGKKEFLLPVIKDKSGLRLSDITHYSRMENQKMRDNEMKKIFEVNRNLFSLTVNGIVINPNEMMTNPVLTLSPEHCYCICFTSRKNDESLYDTFKADICIGFDVDMLKERLEITEEKFPGVELIGKEVTYYHPGTPPDTFTPKELVFYKPATFSHEAEYRLAMFFPKGKKGFKTIDGTVIPFWTEGESTHMTVGHQKKGFISGCVTEVFYRKD</sequence>
<organism evidence="1 2">
    <name type="scientific">Pantoea allii</name>
    <dbReference type="NCBI Taxonomy" id="574096"/>
    <lineage>
        <taxon>Bacteria</taxon>
        <taxon>Pseudomonadati</taxon>
        <taxon>Pseudomonadota</taxon>
        <taxon>Gammaproteobacteria</taxon>
        <taxon>Enterobacterales</taxon>
        <taxon>Erwiniaceae</taxon>
        <taxon>Pantoea</taxon>
    </lineage>
</organism>
<proteinExistence type="predicted"/>
<evidence type="ECO:0000313" key="1">
    <source>
        <dbReference type="EMBL" id="PWK94269.1"/>
    </source>
</evidence>
<evidence type="ECO:0000313" key="2">
    <source>
        <dbReference type="Proteomes" id="UP000245981"/>
    </source>
</evidence>
<name>A0A2V2BCT2_9GAMM</name>
<dbReference type="Proteomes" id="UP000245981">
    <property type="component" value="Unassembled WGS sequence"/>
</dbReference>
<dbReference type="AlphaFoldDB" id="A0A2V2BCT2"/>
<dbReference type="RefSeq" id="WP_244915495.1">
    <property type="nucleotide sequence ID" value="NZ_QGHF01000011.1"/>
</dbReference>